<dbReference type="KEGG" id="mcou:NCTC10179_00549"/>
<reference evidence="1 2" key="1">
    <citation type="submission" date="2019-01" db="EMBL/GenBank/DDBJ databases">
        <authorList>
            <consortium name="Pathogen Informatics"/>
        </authorList>
    </citation>
    <scope>NUCLEOTIDE SEQUENCE [LARGE SCALE GENOMIC DNA]</scope>
    <source>
        <strain evidence="1 2">NCTC10179</strain>
    </source>
</reference>
<sequence>MIHAPIYDAQITQKAKNDPKTFKDLMLNYSKISDSHPLKIALKASLSDLFLTKENQEQFQKTKEAFEKFDSMYKKNNIEITKKEYSVLKKELKVSQTENNLKEINNFVNTSFWEDSERTFHYFVENVARYRKVWGEIFEFAGNYNEFFTSKLLEVVSSAGEFVSSITENGGNDFIDKVHSGSQIVEASAKAASFINEKFILPTLRNLQYGFSSEGEEIAYLARAIREDKDVFKVYAISYKAYKTWQAKPWYILWISGTILKNNLWNIFKNSEDEIQKATNKWQDYKTQQYYEEMLRKYRQENGGY</sequence>
<dbReference type="Proteomes" id="UP000289497">
    <property type="component" value="Chromosome"/>
</dbReference>
<name>A0A449B6Y3_9BACT</name>
<protein>
    <submittedName>
        <fullName evidence="1">Uncharacterized protein</fullName>
    </submittedName>
</protein>
<organism evidence="1 2">
    <name type="scientific">Mycoplasmopsis columboralis</name>
    <dbReference type="NCBI Taxonomy" id="171282"/>
    <lineage>
        <taxon>Bacteria</taxon>
        <taxon>Bacillati</taxon>
        <taxon>Mycoplasmatota</taxon>
        <taxon>Mycoplasmoidales</taxon>
        <taxon>Metamycoplasmataceae</taxon>
        <taxon>Mycoplasmopsis</taxon>
    </lineage>
</organism>
<dbReference type="RefSeq" id="WP_036435176.1">
    <property type="nucleotide sequence ID" value="NZ_LR215039.1"/>
</dbReference>
<keyword evidence="2" id="KW-1185">Reference proteome</keyword>
<gene>
    <name evidence="1" type="ORF">NCTC10179_00549</name>
</gene>
<dbReference type="EMBL" id="LR215039">
    <property type="protein sequence ID" value="VEU76371.1"/>
    <property type="molecule type" value="Genomic_DNA"/>
</dbReference>
<accession>A0A449B6Y3</accession>
<evidence type="ECO:0000313" key="1">
    <source>
        <dbReference type="EMBL" id="VEU76371.1"/>
    </source>
</evidence>
<proteinExistence type="predicted"/>
<dbReference type="AlphaFoldDB" id="A0A449B6Y3"/>
<evidence type="ECO:0000313" key="2">
    <source>
        <dbReference type="Proteomes" id="UP000289497"/>
    </source>
</evidence>